<dbReference type="Proteomes" id="UP000568839">
    <property type="component" value="Unassembled WGS sequence"/>
</dbReference>
<organism evidence="1 2">
    <name type="scientific">Geomicrobium halophilum</name>
    <dbReference type="NCBI Taxonomy" id="549000"/>
    <lineage>
        <taxon>Bacteria</taxon>
        <taxon>Bacillati</taxon>
        <taxon>Bacillota</taxon>
        <taxon>Bacilli</taxon>
        <taxon>Bacillales</taxon>
        <taxon>Geomicrobium</taxon>
    </lineage>
</organism>
<keyword evidence="1" id="KW-0240">DNA-directed RNA polymerase</keyword>
<evidence type="ECO:0000313" key="1">
    <source>
        <dbReference type="EMBL" id="MBB6449440.1"/>
    </source>
</evidence>
<dbReference type="InterPro" id="IPR025236">
    <property type="entry name" value="SR1P"/>
</dbReference>
<comment type="caution">
    <text evidence="1">The sequence shown here is derived from an EMBL/GenBank/DDBJ whole genome shotgun (WGS) entry which is preliminary data.</text>
</comment>
<dbReference type="GO" id="GO:0000428">
    <property type="term" value="C:DNA-directed RNA polymerase complex"/>
    <property type="evidence" value="ECO:0007669"/>
    <property type="project" value="UniProtKB-KW"/>
</dbReference>
<keyword evidence="2" id="KW-1185">Reference proteome</keyword>
<sequence length="39" mass="4479">MTVIICSGCDRTIEHYKAEKMATLYGSCAECRKKRLQKL</sequence>
<dbReference type="AlphaFoldDB" id="A0A841PKZ2"/>
<dbReference type="Pfam" id="PF13790">
    <property type="entry name" value="SR1P"/>
    <property type="match status" value="1"/>
</dbReference>
<dbReference type="EMBL" id="JACHHJ010000001">
    <property type="protein sequence ID" value="MBB6449440.1"/>
    <property type="molecule type" value="Genomic_DNA"/>
</dbReference>
<gene>
    <name evidence="1" type="ORF">HNR44_001389</name>
</gene>
<proteinExistence type="predicted"/>
<evidence type="ECO:0000313" key="2">
    <source>
        <dbReference type="Proteomes" id="UP000568839"/>
    </source>
</evidence>
<keyword evidence="1" id="KW-0804">Transcription</keyword>
<dbReference type="RefSeq" id="WP_184403323.1">
    <property type="nucleotide sequence ID" value="NZ_JACHHJ010000001.1"/>
</dbReference>
<name>A0A841PKZ2_9BACL</name>
<accession>A0A841PKZ2</accession>
<reference evidence="1 2" key="1">
    <citation type="submission" date="2020-08" db="EMBL/GenBank/DDBJ databases">
        <title>Genomic Encyclopedia of Type Strains, Phase IV (KMG-IV): sequencing the most valuable type-strain genomes for metagenomic binning, comparative biology and taxonomic classification.</title>
        <authorList>
            <person name="Goeker M."/>
        </authorList>
    </citation>
    <scope>NUCLEOTIDE SEQUENCE [LARGE SCALE GENOMIC DNA]</scope>
    <source>
        <strain evidence="1 2">DSM 21769</strain>
    </source>
</reference>
<protein>
    <submittedName>
        <fullName evidence="1">DNA-directed RNA polymerase subunit RPC12/RpoP</fullName>
    </submittedName>
</protein>